<keyword evidence="3 6" id="KW-0658">Purine biosynthesis</keyword>
<evidence type="ECO:0000259" key="7">
    <source>
        <dbReference type="Pfam" id="PF00551"/>
    </source>
</evidence>
<keyword evidence="2 6" id="KW-0808">Transferase</keyword>
<feature type="binding site" evidence="6">
    <location>
        <begin position="111"/>
        <end position="114"/>
    </location>
    <ligand>
        <name>(6R)-10-formyltetrahydrofolate</name>
        <dbReference type="ChEBI" id="CHEBI:195366"/>
    </ligand>
</feature>
<dbReference type="Gene3D" id="3.40.50.170">
    <property type="entry name" value="Formyl transferase, N-terminal domain"/>
    <property type="match status" value="1"/>
</dbReference>
<dbReference type="PROSITE" id="PS00373">
    <property type="entry name" value="GART"/>
    <property type="match status" value="1"/>
</dbReference>
<dbReference type="SUPFAM" id="SSF53328">
    <property type="entry name" value="Formyltransferase"/>
    <property type="match status" value="1"/>
</dbReference>
<dbReference type="Proteomes" id="UP000289555">
    <property type="component" value="Chromosome"/>
</dbReference>
<comment type="pathway">
    <text evidence="1 6">Purine metabolism; IMP biosynthesis via de novo pathway; N(2)-formyl-N(1)-(5-phospho-D-ribosyl)glycinamide from N(1)-(5-phospho-D-ribosyl)glycinamide (10-formyl THF route): step 1/1.</text>
</comment>
<dbReference type="EMBL" id="AP019416">
    <property type="protein sequence ID" value="BBI50787.1"/>
    <property type="molecule type" value="Genomic_DNA"/>
</dbReference>
<gene>
    <name evidence="6" type="primary">purN</name>
    <name evidence="8" type="ORF">HORIV_32080</name>
</gene>
<feature type="active site" description="Proton donor" evidence="6">
    <location>
        <position position="130"/>
    </location>
</feature>
<dbReference type="HAMAP" id="MF_01930">
    <property type="entry name" value="PurN"/>
    <property type="match status" value="1"/>
</dbReference>
<protein>
    <recommendedName>
        <fullName evidence="6">Phosphoribosylglycinamide formyltransferase</fullName>
        <ecNumber evidence="6">2.1.2.2</ecNumber>
    </recommendedName>
    <alternativeName>
        <fullName evidence="6">5'-phosphoribosylglycinamide transformylase</fullName>
    </alternativeName>
    <alternativeName>
        <fullName evidence="6">GAR transformylase</fullName>
        <shortName evidence="6">GART</shortName>
    </alternativeName>
</protein>
<evidence type="ECO:0000256" key="5">
    <source>
        <dbReference type="ARBA" id="ARBA00047664"/>
    </source>
</evidence>
<accession>A0ABM7GJ55</accession>
<feature type="binding site" evidence="6">
    <location>
        <position position="128"/>
    </location>
    <ligand>
        <name>(6R)-10-formyltetrahydrofolate</name>
        <dbReference type="ChEBI" id="CHEBI:195366"/>
    </ligand>
</feature>
<keyword evidence="9" id="KW-1185">Reference proteome</keyword>
<organism evidence="8 9">
    <name type="scientific">Vreelandella olivaria</name>
    <dbReference type="NCBI Taxonomy" id="390919"/>
    <lineage>
        <taxon>Bacteria</taxon>
        <taxon>Pseudomonadati</taxon>
        <taxon>Pseudomonadota</taxon>
        <taxon>Gammaproteobacteria</taxon>
        <taxon>Oceanospirillales</taxon>
        <taxon>Halomonadaceae</taxon>
        <taxon>Vreelandella</taxon>
    </lineage>
</organism>
<evidence type="ECO:0000256" key="3">
    <source>
        <dbReference type="ARBA" id="ARBA00022755"/>
    </source>
</evidence>
<comment type="function">
    <text evidence="6">Catalyzes the transfer of a formyl group from 10-formyltetrahydrofolate to 5-phospho-ribosyl-glycinamide (GAR), producing 5-phospho-ribosyl-N-formylglycinamide (FGAR) and tetrahydrofolate.</text>
</comment>
<dbReference type="PANTHER" id="PTHR43369">
    <property type="entry name" value="PHOSPHORIBOSYLGLYCINAMIDE FORMYLTRANSFERASE"/>
    <property type="match status" value="1"/>
</dbReference>
<evidence type="ECO:0000256" key="2">
    <source>
        <dbReference type="ARBA" id="ARBA00022679"/>
    </source>
</evidence>
<reference evidence="9" key="1">
    <citation type="journal article" date="2019" name="Microbiol. Resour. Announc.">
        <title>Complete Genome Sequence of Halomonas olivaria, a Moderately Halophilic Bacterium Isolated from Olive Processing Effluents, Obtained by Nanopore Sequencing.</title>
        <authorList>
            <person name="Nagata S."/>
            <person name="Ii K.M."/>
            <person name="Tsukimi T."/>
            <person name="Miura M.C."/>
            <person name="Galipon J."/>
            <person name="Arakawa K."/>
        </authorList>
    </citation>
    <scope>NUCLEOTIDE SEQUENCE [LARGE SCALE GENOMIC DNA]</scope>
    <source>
        <strain evidence="9">TYRC17</strain>
    </source>
</reference>
<feature type="binding site" evidence="6">
    <location>
        <begin position="32"/>
        <end position="34"/>
    </location>
    <ligand>
        <name>N(1)-(5-phospho-beta-D-ribosyl)glycinamide</name>
        <dbReference type="ChEBI" id="CHEBI:143788"/>
    </ligand>
</feature>
<feature type="site" description="Raises pKa of active site His" evidence="6">
    <location>
        <position position="166"/>
    </location>
</feature>
<dbReference type="CDD" id="cd08645">
    <property type="entry name" value="FMT_core_GART"/>
    <property type="match status" value="1"/>
</dbReference>
<dbReference type="InterPro" id="IPR001555">
    <property type="entry name" value="GART_AS"/>
</dbReference>
<dbReference type="InterPro" id="IPR004607">
    <property type="entry name" value="GART"/>
</dbReference>
<comment type="catalytic activity">
    <reaction evidence="5 6">
        <text>N(1)-(5-phospho-beta-D-ribosyl)glycinamide + (6R)-10-formyltetrahydrofolate = N(2)-formyl-N(1)-(5-phospho-beta-D-ribosyl)glycinamide + (6S)-5,6,7,8-tetrahydrofolate + H(+)</text>
        <dbReference type="Rhea" id="RHEA:15053"/>
        <dbReference type="ChEBI" id="CHEBI:15378"/>
        <dbReference type="ChEBI" id="CHEBI:57453"/>
        <dbReference type="ChEBI" id="CHEBI:143788"/>
        <dbReference type="ChEBI" id="CHEBI:147286"/>
        <dbReference type="ChEBI" id="CHEBI:195366"/>
        <dbReference type="EC" id="2.1.2.2"/>
    </reaction>
</comment>
<dbReference type="PANTHER" id="PTHR43369:SF2">
    <property type="entry name" value="PHOSPHORIBOSYLGLYCINAMIDE FORMYLTRANSFERASE"/>
    <property type="match status" value="1"/>
</dbReference>
<evidence type="ECO:0000256" key="6">
    <source>
        <dbReference type="HAMAP-Rule" id="MF_01930"/>
    </source>
</evidence>
<sequence>MTNTDYQSDTIKDVTPEPLGARRIVVLISGSGSNLQALIDAQSHDRLGGGEIVAVISNIADAYGLKRAHEAGIEAVALPHREYDSREAYDGALIKVIERHEPDLIVLAGFMRILTPRFVQRFLGRMLNIHPSLLPAYQGLNTHARALADGVASHGCSVHFVTEELDGGPVVLQAELLVTSDDSAETLQEKVRAREHLIYPIAVQWFWKVGCSSAPKAPRWTAICCRNMGCGFPMPTLQKNLMKTLMKKSTKSPRARLASSL</sequence>
<evidence type="ECO:0000313" key="8">
    <source>
        <dbReference type="EMBL" id="BBI50787.1"/>
    </source>
</evidence>
<name>A0ABM7GJ55_9GAMM</name>
<evidence type="ECO:0000256" key="1">
    <source>
        <dbReference type="ARBA" id="ARBA00005054"/>
    </source>
</evidence>
<evidence type="ECO:0000313" key="9">
    <source>
        <dbReference type="Proteomes" id="UP000289555"/>
    </source>
</evidence>
<proteinExistence type="inferred from homology"/>
<dbReference type="InterPro" id="IPR036477">
    <property type="entry name" value="Formyl_transf_N_sf"/>
</dbReference>
<dbReference type="InterPro" id="IPR002376">
    <property type="entry name" value="Formyl_transf_N"/>
</dbReference>
<evidence type="ECO:0000256" key="4">
    <source>
        <dbReference type="ARBA" id="ARBA00038440"/>
    </source>
</evidence>
<dbReference type="Pfam" id="PF00551">
    <property type="entry name" value="Formyl_trans_N"/>
    <property type="match status" value="1"/>
</dbReference>
<comment type="similarity">
    <text evidence="4 6">Belongs to the GART family.</text>
</comment>
<dbReference type="NCBIfam" id="TIGR00639">
    <property type="entry name" value="PurN"/>
    <property type="match status" value="1"/>
</dbReference>
<dbReference type="EC" id="2.1.2.2" evidence="6"/>
<feature type="binding site" evidence="6">
    <location>
        <position position="86"/>
    </location>
    <ligand>
        <name>(6R)-10-formyltetrahydrofolate</name>
        <dbReference type="ChEBI" id="CHEBI:195366"/>
    </ligand>
</feature>
<feature type="domain" description="Formyl transferase N-terminal" evidence="7">
    <location>
        <begin position="23"/>
        <end position="202"/>
    </location>
</feature>